<organism evidence="2 3">
    <name type="scientific">Gossypium raimondii</name>
    <name type="common">Peruvian cotton</name>
    <name type="synonym">Gossypium klotzschianum subsp. raimondii</name>
    <dbReference type="NCBI Taxonomy" id="29730"/>
    <lineage>
        <taxon>Eukaryota</taxon>
        <taxon>Viridiplantae</taxon>
        <taxon>Streptophyta</taxon>
        <taxon>Embryophyta</taxon>
        <taxon>Tracheophyta</taxon>
        <taxon>Spermatophyta</taxon>
        <taxon>Magnoliopsida</taxon>
        <taxon>eudicotyledons</taxon>
        <taxon>Gunneridae</taxon>
        <taxon>Pentapetalae</taxon>
        <taxon>rosids</taxon>
        <taxon>malvids</taxon>
        <taxon>Malvales</taxon>
        <taxon>Malvaceae</taxon>
        <taxon>Malvoideae</taxon>
        <taxon>Gossypium</taxon>
    </lineage>
</organism>
<feature type="region of interest" description="Disordered" evidence="1">
    <location>
        <begin position="76"/>
        <end position="117"/>
    </location>
</feature>
<protein>
    <submittedName>
        <fullName evidence="2">Uncharacterized protein</fullName>
    </submittedName>
</protein>
<sequence length="279" mass="30322">MKHKNKGKVYPSPSPPSPSPSPLPSSSGEDYLSILKLLPAAILALASLLSVEDKEVLAYMITRSLKTTTTVAAGAVSASASNNPSLTSQDFPSSKKASPKKPPPPTVSKLTQNRGASTHKPPVFDCDCFDCYTSYWFRWDSSPNLELIHQIIEAFEDHLTKGESQKPSKKNARPKRRDCNSRTATPASGSPVQPDNEVSGLENPTMEATLFSDDVISMEKEEVDGVEEVTEVAKDADGEVRAAATATATSNHKGLARKMLPDVLELFNSRLWRLWNPNV</sequence>
<evidence type="ECO:0000313" key="2">
    <source>
        <dbReference type="EMBL" id="KJB60934.1"/>
    </source>
</evidence>
<dbReference type="KEGG" id="gra:105765864"/>
<evidence type="ECO:0000313" key="3">
    <source>
        <dbReference type="Proteomes" id="UP000032304"/>
    </source>
</evidence>
<accession>A0A0D2TVZ6</accession>
<dbReference type="Gramene" id="KJB60934">
    <property type="protein sequence ID" value="KJB60934"/>
    <property type="gene ID" value="B456_009G331800"/>
</dbReference>
<name>A0A0D2TVZ6_GOSRA</name>
<keyword evidence="3" id="KW-1185">Reference proteome</keyword>
<dbReference type="AlphaFoldDB" id="A0A0D2TVZ6"/>
<gene>
    <name evidence="2" type="ORF">B456_009G331800</name>
</gene>
<evidence type="ECO:0000256" key="1">
    <source>
        <dbReference type="SAM" id="MobiDB-lite"/>
    </source>
</evidence>
<feature type="region of interest" description="Disordered" evidence="1">
    <location>
        <begin position="1"/>
        <end position="27"/>
    </location>
</feature>
<dbReference type="PANTHER" id="PTHR31903">
    <property type="entry name" value="F12F1.11-RELATED"/>
    <property type="match status" value="1"/>
</dbReference>
<feature type="compositionally biased region" description="Pro residues" evidence="1">
    <location>
        <begin position="12"/>
        <end position="23"/>
    </location>
</feature>
<dbReference type="OMA" id="KRRDCNS"/>
<feature type="compositionally biased region" description="Polar residues" evidence="1">
    <location>
        <begin position="82"/>
        <end position="91"/>
    </location>
</feature>
<dbReference type="OrthoDB" id="1937859at2759"/>
<feature type="region of interest" description="Disordered" evidence="1">
    <location>
        <begin position="160"/>
        <end position="201"/>
    </location>
</feature>
<dbReference type="eggNOG" id="ENOG502RYTJ">
    <property type="taxonomic scope" value="Eukaryota"/>
</dbReference>
<reference evidence="2 3" key="1">
    <citation type="journal article" date="2012" name="Nature">
        <title>Repeated polyploidization of Gossypium genomes and the evolution of spinnable cotton fibres.</title>
        <authorList>
            <person name="Paterson A.H."/>
            <person name="Wendel J.F."/>
            <person name="Gundlach H."/>
            <person name="Guo H."/>
            <person name="Jenkins J."/>
            <person name="Jin D."/>
            <person name="Llewellyn D."/>
            <person name="Showmaker K.C."/>
            <person name="Shu S."/>
            <person name="Udall J."/>
            <person name="Yoo M.J."/>
            <person name="Byers R."/>
            <person name="Chen W."/>
            <person name="Doron-Faigenboim A."/>
            <person name="Duke M.V."/>
            <person name="Gong L."/>
            <person name="Grimwood J."/>
            <person name="Grover C."/>
            <person name="Grupp K."/>
            <person name="Hu G."/>
            <person name="Lee T.H."/>
            <person name="Li J."/>
            <person name="Lin L."/>
            <person name="Liu T."/>
            <person name="Marler B.S."/>
            <person name="Page J.T."/>
            <person name="Roberts A.W."/>
            <person name="Romanel E."/>
            <person name="Sanders W.S."/>
            <person name="Szadkowski E."/>
            <person name="Tan X."/>
            <person name="Tang H."/>
            <person name="Xu C."/>
            <person name="Wang J."/>
            <person name="Wang Z."/>
            <person name="Zhang D."/>
            <person name="Zhang L."/>
            <person name="Ashrafi H."/>
            <person name="Bedon F."/>
            <person name="Bowers J.E."/>
            <person name="Brubaker C.L."/>
            <person name="Chee P.W."/>
            <person name="Das S."/>
            <person name="Gingle A.R."/>
            <person name="Haigler C.H."/>
            <person name="Harker D."/>
            <person name="Hoffmann L.V."/>
            <person name="Hovav R."/>
            <person name="Jones D.C."/>
            <person name="Lemke C."/>
            <person name="Mansoor S."/>
            <person name="ur Rahman M."/>
            <person name="Rainville L.N."/>
            <person name="Rambani A."/>
            <person name="Reddy U.K."/>
            <person name="Rong J.K."/>
            <person name="Saranga Y."/>
            <person name="Scheffler B.E."/>
            <person name="Scheffler J.A."/>
            <person name="Stelly D.M."/>
            <person name="Triplett B.A."/>
            <person name="Van Deynze A."/>
            <person name="Vaslin M.F."/>
            <person name="Waghmare V.N."/>
            <person name="Walford S.A."/>
            <person name="Wright R.J."/>
            <person name="Zaki E.A."/>
            <person name="Zhang T."/>
            <person name="Dennis E.S."/>
            <person name="Mayer K.F."/>
            <person name="Peterson D.G."/>
            <person name="Rokhsar D.S."/>
            <person name="Wang X."/>
            <person name="Schmutz J."/>
        </authorList>
    </citation>
    <scope>NUCLEOTIDE SEQUENCE [LARGE SCALE GENOMIC DNA]</scope>
</reference>
<dbReference type="Proteomes" id="UP000032304">
    <property type="component" value="Chromosome 9"/>
</dbReference>
<feature type="compositionally biased region" description="Polar residues" evidence="1">
    <location>
        <begin position="181"/>
        <end position="193"/>
    </location>
</feature>
<feature type="compositionally biased region" description="Basic residues" evidence="1">
    <location>
        <begin position="167"/>
        <end position="176"/>
    </location>
</feature>
<dbReference type="PANTHER" id="PTHR31903:SF4">
    <property type="entry name" value="OS11G0490300 PROTEIN"/>
    <property type="match status" value="1"/>
</dbReference>
<proteinExistence type="predicted"/>
<dbReference type="STRING" id="29730.A0A0D2TVZ6"/>
<dbReference type="EMBL" id="CM001748">
    <property type="protein sequence ID" value="KJB60934.1"/>
    <property type="molecule type" value="Genomic_DNA"/>
</dbReference>